<protein>
    <submittedName>
        <fullName evidence="2">Uncharacterized protein</fullName>
    </submittedName>
</protein>
<feature type="signal peptide" evidence="1">
    <location>
        <begin position="1"/>
        <end position="19"/>
    </location>
</feature>
<dbReference type="OrthoDB" id="4788795at2759"/>
<organism evidence="2 3">
    <name type="scientific">Corynespora cassiicola Philippines</name>
    <dbReference type="NCBI Taxonomy" id="1448308"/>
    <lineage>
        <taxon>Eukaryota</taxon>
        <taxon>Fungi</taxon>
        <taxon>Dikarya</taxon>
        <taxon>Ascomycota</taxon>
        <taxon>Pezizomycotina</taxon>
        <taxon>Dothideomycetes</taxon>
        <taxon>Pleosporomycetidae</taxon>
        <taxon>Pleosporales</taxon>
        <taxon>Corynesporascaceae</taxon>
        <taxon>Corynespora</taxon>
    </lineage>
</organism>
<keyword evidence="1" id="KW-0732">Signal</keyword>
<name>A0A2T2NAA3_CORCC</name>
<dbReference type="Proteomes" id="UP000240883">
    <property type="component" value="Unassembled WGS sequence"/>
</dbReference>
<keyword evidence="3" id="KW-1185">Reference proteome</keyword>
<feature type="chain" id="PRO_5015400276" evidence="1">
    <location>
        <begin position="20"/>
        <end position="111"/>
    </location>
</feature>
<sequence length="111" mass="11464">MHFPTISVALAALTGGAVANICNYEVRQGMASTYAIVVPGVPDIPGVCGGLWDNLKQFADCIGVGSAHCGATDAGELNWKFTNGGSCNPGMVEATWWDATKNEWGAIDCGA</sequence>
<evidence type="ECO:0000256" key="1">
    <source>
        <dbReference type="SAM" id="SignalP"/>
    </source>
</evidence>
<reference evidence="2 3" key="1">
    <citation type="journal article" date="2018" name="Front. Microbiol.">
        <title>Genome-Wide Analysis of Corynespora cassiicola Leaf Fall Disease Putative Effectors.</title>
        <authorList>
            <person name="Lopez D."/>
            <person name="Ribeiro S."/>
            <person name="Label P."/>
            <person name="Fumanal B."/>
            <person name="Venisse J.S."/>
            <person name="Kohler A."/>
            <person name="de Oliveira R.R."/>
            <person name="Labutti K."/>
            <person name="Lipzen A."/>
            <person name="Lail K."/>
            <person name="Bauer D."/>
            <person name="Ohm R.A."/>
            <person name="Barry K.W."/>
            <person name="Spatafora J."/>
            <person name="Grigoriev I.V."/>
            <person name="Martin F.M."/>
            <person name="Pujade-Renaud V."/>
        </authorList>
    </citation>
    <scope>NUCLEOTIDE SEQUENCE [LARGE SCALE GENOMIC DNA]</scope>
    <source>
        <strain evidence="2 3">Philippines</strain>
    </source>
</reference>
<gene>
    <name evidence="2" type="ORF">BS50DRAFT_679779</name>
</gene>
<evidence type="ECO:0000313" key="3">
    <source>
        <dbReference type="Proteomes" id="UP000240883"/>
    </source>
</evidence>
<dbReference type="AlphaFoldDB" id="A0A2T2NAA3"/>
<dbReference type="EMBL" id="KZ678141">
    <property type="protein sequence ID" value="PSN62354.1"/>
    <property type="molecule type" value="Genomic_DNA"/>
</dbReference>
<accession>A0A2T2NAA3</accession>
<proteinExistence type="predicted"/>
<evidence type="ECO:0000313" key="2">
    <source>
        <dbReference type="EMBL" id="PSN62354.1"/>
    </source>
</evidence>